<protein>
    <submittedName>
        <fullName evidence="1">Uncharacterized protein</fullName>
    </submittedName>
</protein>
<organism evidence="1">
    <name type="scientific">Cucumis melo</name>
    <name type="common">Muskmelon</name>
    <dbReference type="NCBI Taxonomy" id="3656"/>
    <lineage>
        <taxon>Eukaryota</taxon>
        <taxon>Viridiplantae</taxon>
        <taxon>Streptophyta</taxon>
        <taxon>Embryophyta</taxon>
        <taxon>Tracheophyta</taxon>
        <taxon>Spermatophyta</taxon>
        <taxon>Magnoliopsida</taxon>
        <taxon>eudicotyledons</taxon>
        <taxon>Gunneridae</taxon>
        <taxon>Pentapetalae</taxon>
        <taxon>rosids</taxon>
        <taxon>fabids</taxon>
        <taxon>Cucurbitales</taxon>
        <taxon>Cucurbitaceae</taxon>
        <taxon>Benincaseae</taxon>
        <taxon>Cucumis</taxon>
    </lineage>
</organism>
<dbReference type="EnsemblPlants" id="MELO3C021602.2.1">
    <property type="protein sequence ID" value="MELO3C021602.2.1"/>
    <property type="gene ID" value="MELO3C021602.2"/>
</dbReference>
<name>A0A9I9DPB0_CUCME</name>
<sequence>MDGGAEKGVSEERTEGGAAISVAVKDGLRWAIVRNQRCGAVGNERVMRRRKGGAKA</sequence>
<dbReference type="AlphaFoldDB" id="A0A9I9DPB0"/>
<reference evidence="1" key="1">
    <citation type="submission" date="2023-03" db="UniProtKB">
        <authorList>
            <consortium name="EnsemblPlants"/>
        </authorList>
    </citation>
    <scope>IDENTIFICATION</scope>
</reference>
<proteinExistence type="predicted"/>
<evidence type="ECO:0000313" key="1">
    <source>
        <dbReference type="EnsemblPlants" id="MELO3C021602.2.1"/>
    </source>
</evidence>
<dbReference type="Gramene" id="MELO3C021602.2.1">
    <property type="protein sequence ID" value="MELO3C021602.2.1"/>
    <property type="gene ID" value="MELO3C021602.2"/>
</dbReference>
<accession>A0A9I9DPB0</accession>